<organism evidence="1 4">
    <name type="scientific">Enterocloster clostridioformis</name>
    <dbReference type="NCBI Taxonomy" id="1531"/>
    <lineage>
        <taxon>Bacteria</taxon>
        <taxon>Bacillati</taxon>
        <taxon>Bacillota</taxon>
        <taxon>Clostridia</taxon>
        <taxon>Lachnospirales</taxon>
        <taxon>Lachnospiraceae</taxon>
        <taxon>Enterocloster</taxon>
    </lineage>
</organism>
<dbReference type="EMBL" id="CP050964">
    <property type="protein sequence ID" value="QIX90879.1"/>
    <property type="molecule type" value="Genomic_DNA"/>
</dbReference>
<reference evidence="2 6" key="3">
    <citation type="journal article" date="2020" name="Cell Host Microbe">
        <title>Functional and Genomic Variation between Human-Derived Isolates of Lachnospiraceae Reveals Inter- and Intra-Species Diversity.</title>
        <authorList>
            <person name="Sorbara M.T."/>
            <person name="Littmann E.R."/>
            <person name="Fontana E."/>
            <person name="Moody T.U."/>
            <person name="Kohout C.E."/>
            <person name="Gjonbalaj M."/>
            <person name="Eaton V."/>
            <person name="Seok R."/>
            <person name="Leiner I.M."/>
            <person name="Pamer E.G."/>
        </authorList>
    </citation>
    <scope>NUCLEOTIDE SEQUENCE [LARGE SCALE GENOMIC DNA]</scope>
    <source>
        <strain evidence="2 6">MSK.2.26</strain>
    </source>
</reference>
<name>A0A829W488_9FIRM</name>
<dbReference type="EMBL" id="JAAISW010000054">
    <property type="protein sequence ID" value="NSJ46113.1"/>
    <property type="molecule type" value="Genomic_DNA"/>
</dbReference>
<evidence type="ECO:0000313" key="3">
    <source>
        <dbReference type="EMBL" id="QIX90879.1"/>
    </source>
</evidence>
<protein>
    <submittedName>
        <fullName evidence="2">Sigma-70 family RNA polymerase sigma factor</fullName>
    </submittedName>
</protein>
<proteinExistence type="predicted"/>
<dbReference type="RefSeq" id="WP_002585356.1">
    <property type="nucleotide sequence ID" value="NZ_BJLB01000001.1"/>
</dbReference>
<dbReference type="GeneID" id="57961518"/>
<dbReference type="Proteomes" id="UP000315200">
    <property type="component" value="Unassembled WGS sequence"/>
</dbReference>
<reference evidence="3 5" key="2">
    <citation type="submission" date="2019-11" db="EMBL/GenBank/DDBJ databases">
        <title>FDA dAtabase for Regulatory Grade micrObial Sequences (FDA-ARGOS): Supporting development and validation of Infectious Disease Dx tests.</title>
        <authorList>
            <person name="Turner S."/>
            <person name="Byrd R."/>
            <person name="Tallon L."/>
            <person name="Sadzewicz L."/>
            <person name="Vavikolanu K."/>
            <person name="Mehta A."/>
            <person name="Aluvathingal J."/>
            <person name="Nadendla S."/>
            <person name="Myers T."/>
            <person name="Yan Y."/>
            <person name="Sichtig H."/>
        </authorList>
    </citation>
    <scope>NUCLEOTIDE SEQUENCE [LARGE SCALE GENOMIC DNA]</scope>
    <source>
        <strain evidence="3 5">FDAARGOS_739</strain>
    </source>
</reference>
<dbReference type="AlphaFoldDB" id="A0A829W488"/>
<evidence type="ECO:0000313" key="5">
    <source>
        <dbReference type="Proteomes" id="UP000501069"/>
    </source>
</evidence>
<sequence length="153" mass="17590">MKKINLQDLYPFYHNDLFVEVSDEVAAALAEAERIERNYIRRVYWNKAYFSLDAGDGIEHEALFVALSPCELYERKVTAQELRAALNALPDTQGRRVYAHYILGLSKTEIARAEGVAKSRVSESIERGLRNMEKFLKNTFWQAEQSLGKSHGY</sequence>
<dbReference type="InterPro" id="IPR013324">
    <property type="entry name" value="RNA_pol_sigma_r3/r4-like"/>
</dbReference>
<reference evidence="1 4" key="1">
    <citation type="submission" date="2019-06" db="EMBL/GenBank/DDBJ databases">
        <title>Draft genome sequence of [Clostridium] clostridioforme NBRC 113352.</title>
        <authorList>
            <person name="Miura T."/>
            <person name="Furukawa M."/>
            <person name="Shimamura M."/>
            <person name="Ohyama Y."/>
            <person name="Yamazoe A."/>
            <person name="Kawasaki H."/>
        </authorList>
    </citation>
    <scope>NUCLEOTIDE SEQUENCE [LARGE SCALE GENOMIC DNA]</scope>
    <source>
        <strain evidence="1 4">NBRC 113352</strain>
    </source>
</reference>
<evidence type="ECO:0000313" key="4">
    <source>
        <dbReference type="Proteomes" id="UP000315200"/>
    </source>
</evidence>
<evidence type="ECO:0000313" key="1">
    <source>
        <dbReference type="EMBL" id="GEA35516.1"/>
    </source>
</evidence>
<dbReference type="SUPFAM" id="SSF88659">
    <property type="entry name" value="Sigma3 and sigma4 domains of RNA polymerase sigma factors"/>
    <property type="match status" value="1"/>
</dbReference>
<dbReference type="EMBL" id="BJLB01000001">
    <property type="protein sequence ID" value="GEA35516.1"/>
    <property type="molecule type" value="Genomic_DNA"/>
</dbReference>
<dbReference type="Proteomes" id="UP000719916">
    <property type="component" value="Unassembled WGS sequence"/>
</dbReference>
<accession>A0A829W488</accession>
<dbReference type="Gene3D" id="1.10.10.10">
    <property type="entry name" value="Winged helix-like DNA-binding domain superfamily/Winged helix DNA-binding domain"/>
    <property type="match status" value="1"/>
</dbReference>
<evidence type="ECO:0000313" key="6">
    <source>
        <dbReference type="Proteomes" id="UP000719916"/>
    </source>
</evidence>
<dbReference type="Proteomes" id="UP000501069">
    <property type="component" value="Chromosome"/>
</dbReference>
<evidence type="ECO:0000313" key="2">
    <source>
        <dbReference type="EMBL" id="NSJ46113.1"/>
    </source>
</evidence>
<gene>
    <name evidence="1" type="ORF">Ccl03g_12290</name>
    <name evidence="3" type="ORF">FOC47_10135</name>
    <name evidence="2" type="ORF">G5B26_21620</name>
</gene>
<reference evidence="2" key="4">
    <citation type="submission" date="2020-02" db="EMBL/GenBank/DDBJ databases">
        <authorList>
            <person name="Littmann E."/>
            <person name="Sorbara M."/>
        </authorList>
    </citation>
    <scope>NUCLEOTIDE SEQUENCE</scope>
    <source>
        <strain evidence="2">MSK.2.26</strain>
    </source>
</reference>
<dbReference type="InterPro" id="IPR036388">
    <property type="entry name" value="WH-like_DNA-bd_sf"/>
</dbReference>